<dbReference type="Gene3D" id="1.10.10.1800">
    <property type="entry name" value="tRNA uridine 5-carboxymethylaminomethyl modification enzyme MnmG/GidA"/>
    <property type="match status" value="1"/>
</dbReference>
<dbReference type="PANTHER" id="PTHR11806:SF0">
    <property type="entry name" value="PROTEIN MTO1 HOMOLOG, MITOCHONDRIAL"/>
    <property type="match status" value="1"/>
</dbReference>
<keyword evidence="14" id="KW-1185">Reference proteome</keyword>
<name>U7D9N2_9BACT</name>
<dbReference type="InterPro" id="IPR044920">
    <property type="entry name" value="MnmG_C_subdom_sf"/>
</dbReference>
<evidence type="ECO:0000256" key="8">
    <source>
        <dbReference type="ARBA" id="ARBA00023027"/>
    </source>
</evidence>
<evidence type="ECO:0000256" key="10">
    <source>
        <dbReference type="ARBA" id="ARBA00031800"/>
    </source>
</evidence>
<evidence type="ECO:0000259" key="12">
    <source>
        <dbReference type="SMART" id="SM01228"/>
    </source>
</evidence>
<keyword evidence="7 11" id="KW-0274">FAD</keyword>
<reference evidence="13 14" key="1">
    <citation type="journal article" date="2013" name="Environ. Microbiol.">
        <title>Genome analysis of Chitinivibrio alkaliphilus gen. nov., sp. nov., a novel extremely haloalkaliphilic anaerobic chitinolytic bacterium from the candidate phylum Termite Group 3.</title>
        <authorList>
            <person name="Sorokin D.Y."/>
            <person name="Gumerov V.M."/>
            <person name="Rakitin A.L."/>
            <person name="Beletsky A.V."/>
            <person name="Damste J.S."/>
            <person name="Muyzer G."/>
            <person name="Mardanov A.V."/>
            <person name="Ravin N.V."/>
        </authorList>
    </citation>
    <scope>NUCLEOTIDE SEQUENCE [LARGE SCALE GENOMIC DNA]</scope>
    <source>
        <strain evidence="13 14">ACht1</strain>
    </source>
</reference>
<evidence type="ECO:0000313" key="13">
    <source>
        <dbReference type="EMBL" id="ERP31125.1"/>
    </source>
</evidence>
<dbReference type="GO" id="GO:0030488">
    <property type="term" value="P:tRNA methylation"/>
    <property type="evidence" value="ECO:0007669"/>
    <property type="project" value="TreeGrafter"/>
</dbReference>
<dbReference type="Gene3D" id="1.10.150.570">
    <property type="entry name" value="GidA associated domain, C-terminal subdomain"/>
    <property type="match status" value="1"/>
</dbReference>
<comment type="cofactor">
    <cofactor evidence="1 11">
        <name>FAD</name>
        <dbReference type="ChEBI" id="CHEBI:57692"/>
    </cofactor>
</comment>
<dbReference type="Pfam" id="PF01134">
    <property type="entry name" value="GIDA"/>
    <property type="match status" value="1"/>
</dbReference>
<dbReference type="PANTHER" id="PTHR11806">
    <property type="entry name" value="GLUCOSE INHIBITED DIVISION PROTEIN A"/>
    <property type="match status" value="1"/>
</dbReference>
<sequence length="615" mass="66522">MEYDVVVIGGGHAGVEASIASARMGCATLLITGNVDYLGEMSCNPSVGGVAKGTIVREIDALGGVMGRIADAAGIQFRVLNKSKGIAVHGLRAQVDRFRYRDLVREAVLACDGLSLLQDMVVDLAPEGSSWRLSTECGTTVVAKRCVFTVGTFLEGCAHIGAQTVSCGRMGERASTGLAHRLEQLGLRAGRLKTGTPARVHRDSIDYSALTPQRGDTTPVPFSYATNKPLTNDALCWELRTNSKTHEIIRNNLHRSPVYGLQSVQGVGPRYCPSIEDKLVRFGDRSGHGLFLEPEGNGRPEMYVSGFSTGLPVAVQEQMLRSLSGFSQARMIKPAYAIEYVYFCPNQLNRTLESRVLPGVYFAGQINGTSGYEEAAGQGLLAGINAAQAVRGKEPLVLRRDEAYLGVLVDDLVVKGTEEPYRMFTSRAEYRLLLRYDTCDERLMPLGVAVGLVSSEVYASRQAVWAEKEKLRTLLDSTTVGADAAASHTGVSITQGVRASVFLRRPEVSLLPVLAACGLCSSQYSSEVRAGVEADIKYAGFVKKHLEEIARNQRMETMCIPADISYADITGLLTESREKLSQVQPQTIGQASRVPGVTPADVSVLIMYITQLNKQ</sequence>
<dbReference type="Pfam" id="PF13932">
    <property type="entry name" value="SAM_GIDA_C"/>
    <property type="match status" value="1"/>
</dbReference>
<gene>
    <name evidence="11" type="primary">mnmG</name>
    <name evidence="11" type="synonym">gidA</name>
    <name evidence="13" type="ORF">CALK_2006</name>
</gene>
<dbReference type="SUPFAM" id="SSF51905">
    <property type="entry name" value="FAD/NAD(P)-binding domain"/>
    <property type="match status" value="1"/>
</dbReference>
<feature type="binding site" evidence="11">
    <location>
        <position position="175"/>
    </location>
    <ligand>
        <name>FAD</name>
        <dbReference type="ChEBI" id="CHEBI:57692"/>
    </ligand>
</feature>
<dbReference type="InterPro" id="IPR002218">
    <property type="entry name" value="MnmG-rel"/>
</dbReference>
<dbReference type="NCBIfam" id="TIGR00136">
    <property type="entry name" value="mnmG_gidA"/>
    <property type="match status" value="1"/>
</dbReference>
<keyword evidence="6 11" id="KW-0819">tRNA processing</keyword>
<feature type="binding site" evidence="11">
    <location>
        <begin position="268"/>
        <end position="282"/>
    </location>
    <ligand>
        <name>NAD(+)</name>
        <dbReference type="ChEBI" id="CHEBI:57540"/>
    </ligand>
</feature>
<dbReference type="Pfam" id="PF21680">
    <property type="entry name" value="GIDA_C_1st"/>
    <property type="match status" value="1"/>
</dbReference>
<comment type="subunit">
    <text evidence="9 11">Homodimer. Heterotetramer of two MnmE and two MnmG subunits.</text>
</comment>
<dbReference type="InterPro" id="IPR049312">
    <property type="entry name" value="GIDA_C_N"/>
</dbReference>
<comment type="subcellular location">
    <subcellularLocation>
        <location evidence="11">Cytoplasm</location>
    </subcellularLocation>
</comment>
<dbReference type="InterPro" id="IPR020595">
    <property type="entry name" value="MnmG-rel_CS"/>
</dbReference>
<keyword evidence="11" id="KW-0963">Cytoplasm</keyword>
<dbReference type="STRING" id="1313304.CALK_2006"/>
<keyword evidence="5 11" id="KW-0285">Flavoprotein</keyword>
<comment type="caution">
    <text evidence="13">The sequence shown here is derived from an EMBL/GenBank/DDBJ whole genome shotgun (WGS) entry which is preliminary data.</text>
</comment>
<evidence type="ECO:0000256" key="5">
    <source>
        <dbReference type="ARBA" id="ARBA00022630"/>
    </source>
</evidence>
<dbReference type="SMART" id="SM01228">
    <property type="entry name" value="GIDA_assoc_3"/>
    <property type="match status" value="1"/>
</dbReference>
<dbReference type="Proteomes" id="UP000017148">
    <property type="component" value="Unassembled WGS sequence"/>
</dbReference>
<evidence type="ECO:0000256" key="6">
    <source>
        <dbReference type="ARBA" id="ARBA00022694"/>
    </source>
</evidence>
<dbReference type="HAMAP" id="MF_00129">
    <property type="entry name" value="MnmG_GidA"/>
    <property type="match status" value="1"/>
</dbReference>
<dbReference type="Gene3D" id="3.50.50.60">
    <property type="entry name" value="FAD/NAD(P)-binding domain"/>
    <property type="match status" value="2"/>
</dbReference>
<comment type="function">
    <text evidence="2 11">NAD-binding protein involved in the addition of a carboxymethylaminomethyl (cmnm) group at the wobble position (U34) of certain tRNAs, forming tRNA-cmnm(5)s(2)U34.</text>
</comment>
<evidence type="ECO:0000313" key="14">
    <source>
        <dbReference type="Proteomes" id="UP000017148"/>
    </source>
</evidence>
<evidence type="ECO:0000256" key="1">
    <source>
        <dbReference type="ARBA" id="ARBA00001974"/>
    </source>
</evidence>
<evidence type="ECO:0000256" key="2">
    <source>
        <dbReference type="ARBA" id="ARBA00003717"/>
    </source>
</evidence>
<dbReference type="PROSITE" id="PS01281">
    <property type="entry name" value="GIDA_2"/>
    <property type="match status" value="1"/>
</dbReference>
<evidence type="ECO:0000256" key="9">
    <source>
        <dbReference type="ARBA" id="ARBA00025948"/>
    </source>
</evidence>
<feature type="binding site" evidence="11">
    <location>
        <begin position="9"/>
        <end position="14"/>
    </location>
    <ligand>
        <name>FAD</name>
        <dbReference type="ChEBI" id="CHEBI:57692"/>
    </ligand>
</feature>
<dbReference type="InterPro" id="IPR040131">
    <property type="entry name" value="MnmG_N"/>
</dbReference>
<dbReference type="InterPro" id="IPR026904">
    <property type="entry name" value="MnmG_C"/>
</dbReference>
<dbReference type="GO" id="GO:0050660">
    <property type="term" value="F:flavin adenine dinucleotide binding"/>
    <property type="evidence" value="ECO:0007669"/>
    <property type="project" value="UniProtKB-UniRule"/>
</dbReference>
<dbReference type="PATRIC" id="fig|1313304.3.peg.1913"/>
<dbReference type="GO" id="GO:0002098">
    <property type="term" value="P:tRNA wobble uridine modification"/>
    <property type="evidence" value="ECO:0007669"/>
    <property type="project" value="InterPro"/>
</dbReference>
<dbReference type="PROSITE" id="PS01280">
    <property type="entry name" value="GIDA_1"/>
    <property type="match status" value="1"/>
</dbReference>
<evidence type="ECO:0000256" key="7">
    <source>
        <dbReference type="ARBA" id="ARBA00022827"/>
    </source>
</evidence>
<dbReference type="InterPro" id="IPR004416">
    <property type="entry name" value="MnmG"/>
</dbReference>
<dbReference type="FunFam" id="3.50.50.60:FF:000002">
    <property type="entry name" value="tRNA uridine 5-carboxymethylaminomethyl modification enzyme MnmG"/>
    <property type="match status" value="1"/>
</dbReference>
<accession>U7D9N2</accession>
<keyword evidence="8 11" id="KW-0520">NAD</keyword>
<dbReference type="GO" id="GO:0005829">
    <property type="term" value="C:cytosol"/>
    <property type="evidence" value="ECO:0007669"/>
    <property type="project" value="TreeGrafter"/>
</dbReference>
<evidence type="ECO:0000256" key="4">
    <source>
        <dbReference type="ARBA" id="ARBA00020461"/>
    </source>
</evidence>
<organism evidence="13 14">
    <name type="scientific">Chitinivibrio alkaliphilus ACht1</name>
    <dbReference type="NCBI Taxonomy" id="1313304"/>
    <lineage>
        <taxon>Bacteria</taxon>
        <taxon>Pseudomonadati</taxon>
        <taxon>Fibrobacterota</taxon>
        <taxon>Chitinivibrionia</taxon>
        <taxon>Chitinivibrionales</taxon>
        <taxon>Chitinivibrionaceae</taxon>
        <taxon>Chitinivibrio</taxon>
    </lineage>
</organism>
<feature type="binding site" evidence="11">
    <location>
        <position position="365"/>
    </location>
    <ligand>
        <name>FAD</name>
        <dbReference type="ChEBI" id="CHEBI:57692"/>
    </ligand>
</feature>
<feature type="domain" description="tRNA uridine 5-carboxymethylaminomethyl modification enzyme C-terminal subdomain" evidence="12">
    <location>
        <begin position="536"/>
        <end position="607"/>
    </location>
</feature>
<dbReference type="PRINTS" id="PR00411">
    <property type="entry name" value="PNDRDTASEI"/>
</dbReference>
<dbReference type="FunFam" id="1.10.150.570:FF:000001">
    <property type="entry name" value="tRNA uridine 5-carboxymethylaminomethyl modification enzyme MnmG"/>
    <property type="match status" value="1"/>
</dbReference>
<dbReference type="eggNOG" id="COG0445">
    <property type="taxonomic scope" value="Bacteria"/>
</dbReference>
<protein>
    <recommendedName>
        <fullName evidence="4 11">tRNA uridine 5-carboxymethylaminomethyl modification enzyme MnmG</fullName>
    </recommendedName>
    <alternativeName>
        <fullName evidence="10 11">Glucose-inhibited division protein A</fullName>
    </alternativeName>
</protein>
<dbReference type="AlphaFoldDB" id="U7D9N2"/>
<dbReference type="EMBL" id="ASJR01000019">
    <property type="protein sequence ID" value="ERP31125.1"/>
    <property type="molecule type" value="Genomic_DNA"/>
</dbReference>
<evidence type="ECO:0000256" key="3">
    <source>
        <dbReference type="ARBA" id="ARBA00007653"/>
    </source>
</evidence>
<proteinExistence type="inferred from homology"/>
<dbReference type="InterPro" id="IPR036188">
    <property type="entry name" value="FAD/NAD-bd_sf"/>
</dbReference>
<comment type="similarity">
    <text evidence="3 11">Belongs to the MnmG family.</text>
</comment>
<evidence type="ECO:0000256" key="11">
    <source>
        <dbReference type="HAMAP-Rule" id="MF_00129"/>
    </source>
</evidence>
<dbReference type="InterPro" id="IPR047001">
    <property type="entry name" value="MnmG_C_subdom"/>
</dbReference>
<feature type="binding site" evidence="11">
    <location>
        <position position="121"/>
    </location>
    <ligand>
        <name>FAD</name>
        <dbReference type="ChEBI" id="CHEBI:57692"/>
    </ligand>
</feature>
<dbReference type="RefSeq" id="WP_022637424.1">
    <property type="nucleotide sequence ID" value="NZ_ASJR01000019.1"/>
</dbReference>